<dbReference type="SUPFAM" id="SSF52540">
    <property type="entry name" value="P-loop containing nucleoside triphosphate hydrolases"/>
    <property type="match status" value="2"/>
</dbReference>
<dbReference type="Gene3D" id="3.40.50.300">
    <property type="entry name" value="P-loop containing nucleotide triphosphate hydrolases"/>
    <property type="match status" value="2"/>
</dbReference>
<name>A0AAW0PPK2_9GOBI</name>
<dbReference type="InterPro" id="IPR003959">
    <property type="entry name" value="ATPase_AAA_core"/>
</dbReference>
<dbReference type="AlphaFoldDB" id="A0AAW0PPK2"/>
<dbReference type="PANTHER" id="PTHR23077:SF9">
    <property type="entry name" value="PEROXISOMAL ATPASE PEX6"/>
    <property type="match status" value="1"/>
</dbReference>
<dbReference type="GO" id="GO:0016887">
    <property type="term" value="F:ATP hydrolysis activity"/>
    <property type="evidence" value="ECO:0007669"/>
    <property type="project" value="InterPro"/>
</dbReference>
<dbReference type="InterPro" id="IPR003960">
    <property type="entry name" value="ATPase_AAA_CS"/>
</dbReference>
<dbReference type="GO" id="GO:0016558">
    <property type="term" value="P:protein import into peroxisome matrix"/>
    <property type="evidence" value="ECO:0007669"/>
    <property type="project" value="TreeGrafter"/>
</dbReference>
<comment type="similarity">
    <text evidence="2">Belongs to the AAA ATPase family.</text>
</comment>
<evidence type="ECO:0000256" key="6">
    <source>
        <dbReference type="ARBA" id="ARBA00022840"/>
    </source>
</evidence>
<dbReference type="InterPro" id="IPR027417">
    <property type="entry name" value="P-loop_NTPase"/>
</dbReference>
<evidence type="ECO:0000256" key="8">
    <source>
        <dbReference type="ARBA" id="ARBA00034811"/>
    </source>
</evidence>
<dbReference type="GO" id="GO:0005778">
    <property type="term" value="C:peroxisomal membrane"/>
    <property type="evidence" value="ECO:0007669"/>
    <property type="project" value="TreeGrafter"/>
</dbReference>
<dbReference type="Proteomes" id="UP001460270">
    <property type="component" value="Unassembled WGS sequence"/>
</dbReference>
<dbReference type="SMART" id="SM00382">
    <property type="entry name" value="AAA"/>
    <property type="match status" value="2"/>
</dbReference>
<evidence type="ECO:0000259" key="11">
    <source>
        <dbReference type="SMART" id="SM00382"/>
    </source>
</evidence>
<evidence type="ECO:0000313" key="13">
    <source>
        <dbReference type="Proteomes" id="UP001460270"/>
    </source>
</evidence>
<keyword evidence="7" id="KW-0472">Membrane</keyword>
<feature type="domain" description="AAA+ ATPase" evidence="11">
    <location>
        <begin position="477"/>
        <end position="605"/>
    </location>
</feature>
<dbReference type="Pfam" id="PF00004">
    <property type="entry name" value="AAA"/>
    <property type="match status" value="2"/>
</dbReference>
<accession>A0AAW0PPK2</accession>
<dbReference type="InterPro" id="IPR003593">
    <property type="entry name" value="AAA+_ATPase"/>
</dbReference>
<keyword evidence="4" id="KW-0547">Nucleotide-binding</keyword>
<keyword evidence="5" id="KW-0378">Hydrolase</keyword>
<evidence type="ECO:0000256" key="3">
    <source>
        <dbReference type="ARBA" id="ARBA00022593"/>
    </source>
</evidence>
<feature type="domain" description="AAA+ ATPase" evidence="11">
    <location>
        <begin position="737"/>
        <end position="874"/>
    </location>
</feature>
<protein>
    <recommendedName>
        <fullName evidence="8">Peroxisomal ATPase PEX6</fullName>
    </recommendedName>
    <alternativeName>
        <fullName evidence="9">Peroxin-6</fullName>
    </alternativeName>
</protein>
<dbReference type="FunFam" id="3.40.50.300:FF:000109">
    <property type="entry name" value="Peroxisomal biogenesis factor 6"/>
    <property type="match status" value="1"/>
</dbReference>
<gene>
    <name evidence="12" type="ORF">WMY93_005913</name>
</gene>
<dbReference type="Gene3D" id="1.10.8.60">
    <property type="match status" value="2"/>
</dbReference>
<comment type="caution">
    <text evidence="12">The sequence shown here is derived from an EMBL/GenBank/DDBJ whole genome shotgun (WGS) entry which is preliminary data.</text>
</comment>
<comment type="catalytic activity">
    <reaction evidence="10">
        <text>ATP + H2O = ADP + phosphate + H(+)</text>
        <dbReference type="Rhea" id="RHEA:13065"/>
        <dbReference type="ChEBI" id="CHEBI:15377"/>
        <dbReference type="ChEBI" id="CHEBI:15378"/>
        <dbReference type="ChEBI" id="CHEBI:30616"/>
        <dbReference type="ChEBI" id="CHEBI:43474"/>
        <dbReference type="ChEBI" id="CHEBI:456216"/>
    </reaction>
    <physiologicalReaction direction="left-to-right" evidence="10">
        <dbReference type="Rhea" id="RHEA:13066"/>
    </physiologicalReaction>
</comment>
<evidence type="ECO:0000256" key="7">
    <source>
        <dbReference type="ARBA" id="ARBA00023136"/>
    </source>
</evidence>
<keyword evidence="3" id="KW-0962">Peroxisome biogenesis</keyword>
<reference evidence="13" key="1">
    <citation type="submission" date="2024-04" db="EMBL/GenBank/DDBJ databases">
        <title>Salinicola lusitanus LLJ914,a marine bacterium isolated from the Okinawa Trough.</title>
        <authorList>
            <person name="Li J."/>
        </authorList>
    </citation>
    <scope>NUCLEOTIDE SEQUENCE [LARGE SCALE GENOMIC DNA]</scope>
</reference>
<dbReference type="CDD" id="cd19527">
    <property type="entry name" value="RecA-like_PEX6_r2"/>
    <property type="match status" value="1"/>
</dbReference>
<proteinExistence type="inferred from homology"/>
<dbReference type="PROSITE" id="PS00674">
    <property type="entry name" value="AAA"/>
    <property type="match status" value="1"/>
</dbReference>
<dbReference type="EMBL" id="JBBPFD010000004">
    <property type="protein sequence ID" value="KAK7929518.1"/>
    <property type="molecule type" value="Genomic_DNA"/>
</dbReference>
<dbReference type="PANTHER" id="PTHR23077">
    <property type="entry name" value="AAA-FAMILY ATPASE"/>
    <property type="match status" value="1"/>
</dbReference>
<dbReference type="FunFam" id="1.10.8.60:FF:000039">
    <property type="entry name" value="peroxisome biogenesis factor 6"/>
    <property type="match status" value="1"/>
</dbReference>
<dbReference type="Pfam" id="PF17862">
    <property type="entry name" value="AAA_lid_3"/>
    <property type="match status" value="1"/>
</dbReference>
<evidence type="ECO:0000256" key="1">
    <source>
        <dbReference type="ARBA" id="ARBA00004370"/>
    </source>
</evidence>
<dbReference type="GO" id="GO:0005829">
    <property type="term" value="C:cytosol"/>
    <property type="evidence" value="ECO:0007669"/>
    <property type="project" value="TreeGrafter"/>
</dbReference>
<evidence type="ECO:0000256" key="4">
    <source>
        <dbReference type="ARBA" id="ARBA00022741"/>
    </source>
</evidence>
<evidence type="ECO:0000256" key="2">
    <source>
        <dbReference type="ARBA" id="ARBA00006914"/>
    </source>
</evidence>
<dbReference type="InterPro" id="IPR041569">
    <property type="entry name" value="AAA_lid_3"/>
</dbReference>
<evidence type="ECO:0000256" key="9">
    <source>
        <dbReference type="ARBA" id="ARBA00034920"/>
    </source>
</evidence>
<sequence>MAAQAELCLLDPFPTGFNPLDALLPRAQLQALLGEEDREQDAELQAALLFTPHRPERATARGVFLRVSGSELELEPRRAAGRTDGVLQLWVSPLFLRLHSDLGPGSVRTLEPVSLDRAVLGPGSVRTLEPVSLDRVVLGPGSVRTLEPVSLDRVVLGPGSVRTLEPVSLDRVVLGVRGGSGVCAQDQELLCGLLQRCGPLTLVERGKPLLLLTDSGQTVHFLVLDCSPVSRGRVAPHTCVLLTDCSDWPDPLQTPPLSPSRPIRLCVSDFAVMSEGLSGRSLLERRRLLEAGLTGSYSGCVCRQGRGQGASRLRGEAGSGLSGGGLISSTLWFNLSEGEPLPVHRTSLRIKRWLPAHSPGPRVLLPHAQVVVSWRSGSVPVQNHPDLLQSSEGVFRSPVLFFRVQRISSSTEESSGCFLCDRDHTSLYLGVATNSPAPFVCVGGASLWSRVDPPGLSQTVDRLCETISPHLTNSSLGVCSVLLCGSGGSGKMTVIRAAAHKLNLHLTKVDCVTLCSDSPAASEVKISSVFDRSEDVRPCVLVLRNLHLLLRAGGADQGRLQCILGQRLLSLSSSVVVVASVPRPSDLSAAAVPLFLHQVTLQSPDQDQRRDMFQGLTQDLELGPDVDLERLAKATAGFVLGDLSALVSEAAREARHRLLLVGVSEEQLVLSGVCLQDQDFSSALRTLQDSLGRTVGAPKIPCVRWEDVGGLQDVKRQILDTVSLPLTRPELTTLGLNRTGLLLFGPPGTGKTLLAKAVATECSMNFLSVKGPELINMYVGQSEENVRRVFSRARAAAPCVVFFDELDSLAPSRGRSGDSGGVMDRVVSQLLSELDTLQSSGVFVIGATNRPDLIDQSLLRPGRFDKLVYVGVNEDRDSQLQVLQAVLRKFELEPCVDLAAILERCPGHMTGADLYSLCCDAMTTAIKRKIGLIQQGLDSEDSAVRLSLEDFFVAVKDFKPSVSERELQRYKNIQNLLSHK</sequence>
<evidence type="ECO:0000313" key="12">
    <source>
        <dbReference type="EMBL" id="KAK7929518.1"/>
    </source>
</evidence>
<dbReference type="InterPro" id="IPR047533">
    <property type="entry name" value="RecA-like_PEX6_r2"/>
</dbReference>
<evidence type="ECO:0000256" key="5">
    <source>
        <dbReference type="ARBA" id="ARBA00022801"/>
    </source>
</evidence>
<keyword evidence="6" id="KW-0067">ATP-binding</keyword>
<organism evidence="12 13">
    <name type="scientific">Mugilogobius chulae</name>
    <name type="common">yellowstripe goby</name>
    <dbReference type="NCBI Taxonomy" id="88201"/>
    <lineage>
        <taxon>Eukaryota</taxon>
        <taxon>Metazoa</taxon>
        <taxon>Chordata</taxon>
        <taxon>Craniata</taxon>
        <taxon>Vertebrata</taxon>
        <taxon>Euteleostomi</taxon>
        <taxon>Actinopterygii</taxon>
        <taxon>Neopterygii</taxon>
        <taxon>Teleostei</taxon>
        <taxon>Neoteleostei</taxon>
        <taxon>Acanthomorphata</taxon>
        <taxon>Gobiaria</taxon>
        <taxon>Gobiiformes</taxon>
        <taxon>Gobioidei</taxon>
        <taxon>Gobiidae</taxon>
        <taxon>Gobionellinae</taxon>
        <taxon>Mugilogobius</taxon>
    </lineage>
</organism>
<dbReference type="GO" id="GO:0005524">
    <property type="term" value="F:ATP binding"/>
    <property type="evidence" value="ECO:0007669"/>
    <property type="project" value="UniProtKB-KW"/>
</dbReference>
<comment type="subcellular location">
    <subcellularLocation>
        <location evidence="1">Membrane</location>
    </subcellularLocation>
</comment>
<evidence type="ECO:0000256" key="10">
    <source>
        <dbReference type="ARBA" id="ARBA00048778"/>
    </source>
</evidence>
<keyword evidence="13" id="KW-1185">Reference proteome</keyword>
<dbReference type="InterPro" id="IPR050168">
    <property type="entry name" value="AAA_ATPase_domain"/>
</dbReference>